<organism evidence="4 5">
    <name type="scientific">Desertihabitans brevis</name>
    <dbReference type="NCBI Taxonomy" id="2268447"/>
    <lineage>
        <taxon>Bacteria</taxon>
        <taxon>Bacillati</taxon>
        <taxon>Actinomycetota</taxon>
        <taxon>Actinomycetes</taxon>
        <taxon>Propionibacteriales</taxon>
        <taxon>Propionibacteriaceae</taxon>
        <taxon>Desertihabitans</taxon>
    </lineage>
</organism>
<keyword evidence="1" id="KW-0597">Phosphoprotein</keyword>
<dbReference type="AlphaFoldDB" id="A0A367YVN5"/>
<feature type="compositionally biased region" description="Low complexity" evidence="2">
    <location>
        <begin position="162"/>
        <end position="173"/>
    </location>
</feature>
<feature type="region of interest" description="Disordered" evidence="2">
    <location>
        <begin position="126"/>
        <end position="220"/>
    </location>
</feature>
<evidence type="ECO:0000313" key="5">
    <source>
        <dbReference type="Proteomes" id="UP000252770"/>
    </source>
</evidence>
<dbReference type="Proteomes" id="UP000252770">
    <property type="component" value="Unassembled WGS sequence"/>
</dbReference>
<evidence type="ECO:0000256" key="1">
    <source>
        <dbReference type="ARBA" id="ARBA00022553"/>
    </source>
</evidence>
<dbReference type="Gene3D" id="2.60.200.20">
    <property type="match status" value="1"/>
</dbReference>
<protein>
    <submittedName>
        <fullName evidence="4">FHA domain-containing protein</fullName>
    </submittedName>
</protein>
<evidence type="ECO:0000259" key="3">
    <source>
        <dbReference type="PROSITE" id="PS50006"/>
    </source>
</evidence>
<dbReference type="Pfam" id="PF00498">
    <property type="entry name" value="FHA"/>
    <property type="match status" value="1"/>
</dbReference>
<keyword evidence="5" id="KW-1185">Reference proteome</keyword>
<gene>
    <name evidence="4" type="ORF">DT076_07890</name>
</gene>
<evidence type="ECO:0000313" key="4">
    <source>
        <dbReference type="EMBL" id="RCK69934.1"/>
    </source>
</evidence>
<accession>A0A367YVN5</accession>
<dbReference type="RefSeq" id="WP_114126120.1">
    <property type="nucleotide sequence ID" value="NZ_QOUI01000004.1"/>
</dbReference>
<dbReference type="SUPFAM" id="SSF49879">
    <property type="entry name" value="SMAD/FHA domain"/>
    <property type="match status" value="1"/>
</dbReference>
<dbReference type="InterPro" id="IPR008984">
    <property type="entry name" value="SMAD_FHA_dom_sf"/>
</dbReference>
<feature type="region of interest" description="Disordered" evidence="2">
    <location>
        <begin position="285"/>
        <end position="310"/>
    </location>
</feature>
<feature type="compositionally biased region" description="Pro residues" evidence="2">
    <location>
        <begin position="177"/>
        <end position="195"/>
    </location>
</feature>
<sequence length="327" mass="33932">MSIPPSEYVVAWPRIVAVVRPDGTGSLTVNGTERPCGAESVEVLRTGMIARCVAIARSLARPVRFTVTEGEATWTLAVRPTGVVQLLGEDGMVAPSEGLTVHEGRCRSCRRLQPVTETRCPQCGTLEPLRVESGPAEDELGARSASSASSPPRPVPDRPRAEAAAPTATSPSEIEPDSPPPPADRPPRAPIPATPPAASAPGRPGPAGAAPPAGPGPTTRTVRMRISFEHQPPVLLDAPGGVVLGRAPQTRDGRTPVPVVSPRGLVSRTHALLDVDARGRITVTDVGSRNGTGPVGSRTPFPSGQPHEVAPGTRLRLADVVCTVELA</sequence>
<evidence type="ECO:0000256" key="2">
    <source>
        <dbReference type="SAM" id="MobiDB-lite"/>
    </source>
</evidence>
<dbReference type="EMBL" id="QOUI01000004">
    <property type="protein sequence ID" value="RCK69934.1"/>
    <property type="molecule type" value="Genomic_DNA"/>
</dbReference>
<name>A0A367YVN5_9ACTN</name>
<feature type="domain" description="FHA" evidence="3">
    <location>
        <begin position="242"/>
        <end position="299"/>
    </location>
</feature>
<feature type="compositionally biased region" description="Low complexity" evidence="2">
    <location>
        <begin position="196"/>
        <end position="220"/>
    </location>
</feature>
<proteinExistence type="predicted"/>
<comment type="caution">
    <text evidence="4">The sequence shown here is derived from an EMBL/GenBank/DDBJ whole genome shotgun (WGS) entry which is preliminary data.</text>
</comment>
<dbReference type="PROSITE" id="PS50006">
    <property type="entry name" value="FHA_DOMAIN"/>
    <property type="match status" value="1"/>
</dbReference>
<reference evidence="4 5" key="1">
    <citation type="submission" date="2018-07" db="EMBL/GenBank/DDBJ databases">
        <title>Desertimonas flava gen. nov. sp. nov.</title>
        <authorList>
            <person name="Liu S."/>
        </authorList>
    </citation>
    <scope>NUCLEOTIDE SEQUENCE [LARGE SCALE GENOMIC DNA]</scope>
    <source>
        <strain evidence="4 5">16Sb5-5</strain>
    </source>
</reference>
<dbReference type="InterPro" id="IPR000253">
    <property type="entry name" value="FHA_dom"/>
</dbReference>